<dbReference type="STRING" id="35608.A0A2U1QAC2"/>
<dbReference type="PANTHER" id="PTHR45752:SF195">
    <property type="entry name" value="LEUCINE-RICH REPEAT (LRR) FAMILY PROTEIN-RELATED"/>
    <property type="match status" value="1"/>
</dbReference>
<dbReference type="GO" id="GO:0051707">
    <property type="term" value="P:response to other organism"/>
    <property type="evidence" value="ECO:0007669"/>
    <property type="project" value="UniProtKB-ARBA"/>
</dbReference>
<dbReference type="Pfam" id="PF07725">
    <property type="entry name" value="LRR_3"/>
    <property type="match status" value="1"/>
</dbReference>
<keyword evidence="2" id="KW-0677">Repeat</keyword>
<reference evidence="4 5" key="1">
    <citation type="journal article" date="2018" name="Mol. Plant">
        <title>The genome of Artemisia annua provides insight into the evolution of Asteraceae family and artemisinin biosynthesis.</title>
        <authorList>
            <person name="Shen Q."/>
            <person name="Zhang L."/>
            <person name="Liao Z."/>
            <person name="Wang S."/>
            <person name="Yan T."/>
            <person name="Shi P."/>
            <person name="Liu M."/>
            <person name="Fu X."/>
            <person name="Pan Q."/>
            <person name="Wang Y."/>
            <person name="Lv Z."/>
            <person name="Lu X."/>
            <person name="Zhang F."/>
            <person name="Jiang W."/>
            <person name="Ma Y."/>
            <person name="Chen M."/>
            <person name="Hao X."/>
            <person name="Li L."/>
            <person name="Tang Y."/>
            <person name="Lv G."/>
            <person name="Zhou Y."/>
            <person name="Sun X."/>
            <person name="Brodelius P.E."/>
            <person name="Rose J.K.C."/>
            <person name="Tang K."/>
        </authorList>
    </citation>
    <scope>NUCLEOTIDE SEQUENCE [LARGE SCALE GENOMIC DNA]</scope>
    <source>
        <strain evidence="5">cv. Huhao1</strain>
        <tissue evidence="4">Leaf</tissue>
    </source>
</reference>
<dbReference type="Pfam" id="PF00560">
    <property type="entry name" value="LRR_1"/>
    <property type="match status" value="2"/>
</dbReference>
<dbReference type="Proteomes" id="UP000245207">
    <property type="component" value="Unassembled WGS sequence"/>
</dbReference>
<name>A0A2U1QAC2_ARTAN</name>
<organism evidence="4 5">
    <name type="scientific">Artemisia annua</name>
    <name type="common">Sweet wormwood</name>
    <dbReference type="NCBI Taxonomy" id="35608"/>
    <lineage>
        <taxon>Eukaryota</taxon>
        <taxon>Viridiplantae</taxon>
        <taxon>Streptophyta</taxon>
        <taxon>Embryophyta</taxon>
        <taxon>Tracheophyta</taxon>
        <taxon>Spermatophyta</taxon>
        <taxon>Magnoliopsida</taxon>
        <taxon>eudicotyledons</taxon>
        <taxon>Gunneridae</taxon>
        <taxon>Pentapetalae</taxon>
        <taxon>asterids</taxon>
        <taxon>campanulids</taxon>
        <taxon>Asterales</taxon>
        <taxon>Asteraceae</taxon>
        <taxon>Asteroideae</taxon>
        <taxon>Anthemideae</taxon>
        <taxon>Artemisiinae</taxon>
        <taxon>Artemisia</taxon>
    </lineage>
</organism>
<dbReference type="Gene3D" id="3.80.10.10">
    <property type="entry name" value="Ribonuclease Inhibitor"/>
    <property type="match status" value="3"/>
</dbReference>
<proteinExistence type="predicted"/>
<evidence type="ECO:0000256" key="1">
    <source>
        <dbReference type="ARBA" id="ARBA00022614"/>
    </source>
</evidence>
<evidence type="ECO:0000313" key="5">
    <source>
        <dbReference type="Proteomes" id="UP000245207"/>
    </source>
</evidence>
<dbReference type="PANTHER" id="PTHR45752">
    <property type="entry name" value="LEUCINE-RICH REPEAT-CONTAINING"/>
    <property type="match status" value="1"/>
</dbReference>
<dbReference type="SMART" id="SM00369">
    <property type="entry name" value="LRR_TYP"/>
    <property type="match status" value="4"/>
</dbReference>
<comment type="caution">
    <text evidence="4">The sequence shown here is derived from an EMBL/GenBank/DDBJ whole genome shotgun (WGS) entry which is preliminary data.</text>
</comment>
<protein>
    <submittedName>
        <fullName evidence="4">TMV resistance protein N</fullName>
    </submittedName>
</protein>
<dbReference type="InterPro" id="IPR003591">
    <property type="entry name" value="Leu-rich_rpt_typical-subtyp"/>
</dbReference>
<dbReference type="GO" id="GO:0006952">
    <property type="term" value="P:defense response"/>
    <property type="evidence" value="ECO:0007669"/>
    <property type="project" value="UniProtKB-ARBA"/>
</dbReference>
<sequence>MSSLRFIQLLNYELQWSSSSNDDMPACFSFKHLKYLEWEWFPCKSLDNIDMGNVVIIKLRDSKLEKLWEGANKSCKKLKHLDVTDSSSLTKIGNFIGLENLEELYLEYCLNLEELDSSIGCLQKLVELHLSGCTLLKSLPWEIGSLISLQRLDLDRNRFNKLPNSLCQLHQLIVIYLFDCTNLKSIPDLPLNIEFVQANGCINLVNLPSNCSELQFLTCLDLDNCSKLGYEGFTQVTRLRNLQNLYMANCNISQVSSGIGNLVSLRVLRLSKNTFSSLPDSFSNLSKLEDLYISHCSELQLLPPLPSQLKIIAANECRSLDVMPFDSMQKAYTFRSKVFKESLMNTKGLYIGLSGEELPEWCTYGNGGNVLSFEAPIRFDSKICGLILCATTSSWPFSTIHNKTKEKSHRIETIDHIITSYSSLQVMFYPFNDKTVVVEAGDTVVLRLDRFTSCGLHLVYEDDVADSGLVLKGVCSFPIQDVMILSPWYLNFKRFTVVRLYAIIVGRSNGMPSRRLMNVQ</sequence>
<evidence type="ECO:0000313" key="4">
    <source>
        <dbReference type="EMBL" id="PWA94965.1"/>
    </source>
</evidence>
<dbReference type="PROSITE" id="PS51450">
    <property type="entry name" value="LRR"/>
    <property type="match status" value="1"/>
</dbReference>
<feature type="domain" description="Disease resistance R13L4/SHOC-2-like LRR" evidence="3">
    <location>
        <begin position="209"/>
        <end position="299"/>
    </location>
</feature>
<dbReference type="SUPFAM" id="SSF52058">
    <property type="entry name" value="L domain-like"/>
    <property type="match status" value="1"/>
</dbReference>
<dbReference type="InterPro" id="IPR001611">
    <property type="entry name" value="Leu-rich_rpt"/>
</dbReference>
<dbReference type="OrthoDB" id="2018313at2759"/>
<keyword evidence="1" id="KW-0433">Leucine-rich repeat</keyword>
<dbReference type="InterPro" id="IPR055414">
    <property type="entry name" value="LRR_R13L4/SHOC2-like"/>
</dbReference>
<dbReference type="InterPro" id="IPR050715">
    <property type="entry name" value="LRR-SigEffector_domain"/>
</dbReference>
<gene>
    <name evidence="4" type="ORF">CTI12_AA054630</name>
</gene>
<accession>A0A2U1QAC2</accession>
<dbReference type="InterPro" id="IPR032675">
    <property type="entry name" value="LRR_dom_sf"/>
</dbReference>
<dbReference type="AlphaFoldDB" id="A0A2U1QAC2"/>
<dbReference type="Pfam" id="PF23598">
    <property type="entry name" value="LRR_14"/>
    <property type="match status" value="1"/>
</dbReference>
<evidence type="ECO:0000256" key="2">
    <source>
        <dbReference type="ARBA" id="ARBA00022737"/>
    </source>
</evidence>
<evidence type="ECO:0000259" key="3">
    <source>
        <dbReference type="Pfam" id="PF23598"/>
    </source>
</evidence>
<dbReference type="InterPro" id="IPR011713">
    <property type="entry name" value="Leu-rich_rpt_3"/>
</dbReference>
<dbReference type="EMBL" id="PKPP01000275">
    <property type="protein sequence ID" value="PWA94965.1"/>
    <property type="molecule type" value="Genomic_DNA"/>
</dbReference>
<keyword evidence="5" id="KW-1185">Reference proteome</keyword>